<keyword evidence="2 10" id="KW-0723">Serine/threonine-protein kinase</keyword>
<comment type="catalytic activity">
    <reaction evidence="8">
        <text>L-seryl-[protein] + ATP = O-phospho-L-seryl-[protein] + ADP + H(+)</text>
        <dbReference type="Rhea" id="RHEA:17989"/>
        <dbReference type="Rhea" id="RHEA-COMP:9863"/>
        <dbReference type="Rhea" id="RHEA-COMP:11604"/>
        <dbReference type="ChEBI" id="CHEBI:15378"/>
        <dbReference type="ChEBI" id="CHEBI:29999"/>
        <dbReference type="ChEBI" id="CHEBI:30616"/>
        <dbReference type="ChEBI" id="CHEBI:83421"/>
        <dbReference type="ChEBI" id="CHEBI:456216"/>
        <dbReference type="EC" id="2.7.11.1"/>
    </reaction>
</comment>
<evidence type="ECO:0000256" key="3">
    <source>
        <dbReference type="ARBA" id="ARBA00022679"/>
    </source>
</evidence>
<keyword evidence="5 13" id="KW-0418">Kinase</keyword>
<dbReference type="InterPro" id="IPR011009">
    <property type="entry name" value="Kinase-like_dom_sf"/>
</dbReference>
<evidence type="ECO:0000256" key="1">
    <source>
        <dbReference type="ARBA" id="ARBA00012513"/>
    </source>
</evidence>
<evidence type="ECO:0000256" key="6">
    <source>
        <dbReference type="ARBA" id="ARBA00022840"/>
    </source>
</evidence>
<evidence type="ECO:0000313" key="14">
    <source>
        <dbReference type="Proteomes" id="UP000008983"/>
    </source>
</evidence>
<evidence type="ECO:0000313" key="13">
    <source>
        <dbReference type="EMBL" id="EGR31880.1"/>
    </source>
</evidence>
<dbReference type="Proteomes" id="UP000008983">
    <property type="component" value="Unassembled WGS sequence"/>
</dbReference>
<organism evidence="13 14">
    <name type="scientific">Ichthyophthirius multifiliis</name>
    <name type="common">White spot disease agent</name>
    <name type="synonym">Ich</name>
    <dbReference type="NCBI Taxonomy" id="5932"/>
    <lineage>
        <taxon>Eukaryota</taxon>
        <taxon>Sar</taxon>
        <taxon>Alveolata</taxon>
        <taxon>Ciliophora</taxon>
        <taxon>Intramacronucleata</taxon>
        <taxon>Oligohymenophorea</taxon>
        <taxon>Hymenostomatida</taxon>
        <taxon>Ophryoglenina</taxon>
        <taxon>Ichthyophthirius</taxon>
    </lineage>
</organism>
<feature type="region of interest" description="Disordered" evidence="11">
    <location>
        <begin position="1"/>
        <end position="30"/>
    </location>
</feature>
<dbReference type="RefSeq" id="XP_004035366.1">
    <property type="nucleotide sequence ID" value="XM_004035318.1"/>
</dbReference>
<dbReference type="PROSITE" id="PS00108">
    <property type="entry name" value="PROTEIN_KINASE_ST"/>
    <property type="match status" value="1"/>
</dbReference>
<comment type="catalytic activity">
    <reaction evidence="7">
        <text>L-threonyl-[protein] + ATP = O-phospho-L-threonyl-[protein] + ADP + H(+)</text>
        <dbReference type="Rhea" id="RHEA:46608"/>
        <dbReference type="Rhea" id="RHEA-COMP:11060"/>
        <dbReference type="Rhea" id="RHEA-COMP:11605"/>
        <dbReference type="ChEBI" id="CHEBI:15378"/>
        <dbReference type="ChEBI" id="CHEBI:30013"/>
        <dbReference type="ChEBI" id="CHEBI:30616"/>
        <dbReference type="ChEBI" id="CHEBI:61977"/>
        <dbReference type="ChEBI" id="CHEBI:456216"/>
        <dbReference type="EC" id="2.7.11.1"/>
    </reaction>
</comment>
<dbReference type="SMART" id="SM00220">
    <property type="entry name" value="S_TKc"/>
    <property type="match status" value="1"/>
</dbReference>
<evidence type="ECO:0000256" key="9">
    <source>
        <dbReference type="PROSITE-ProRule" id="PRU10141"/>
    </source>
</evidence>
<keyword evidence="3 13" id="KW-0808">Transferase</keyword>
<feature type="binding site" evidence="9">
    <location>
        <position position="68"/>
    </location>
    <ligand>
        <name>ATP</name>
        <dbReference type="ChEBI" id="CHEBI:30616"/>
    </ligand>
</feature>
<feature type="domain" description="Protein kinase" evidence="12">
    <location>
        <begin position="39"/>
        <end position="286"/>
    </location>
</feature>
<name>G0QSD3_ICHMU</name>
<evidence type="ECO:0000256" key="11">
    <source>
        <dbReference type="SAM" id="MobiDB-lite"/>
    </source>
</evidence>
<evidence type="ECO:0000256" key="10">
    <source>
        <dbReference type="RuleBase" id="RU000304"/>
    </source>
</evidence>
<dbReference type="PANTHER" id="PTHR24346:SF82">
    <property type="entry name" value="KP78A-RELATED"/>
    <property type="match status" value="1"/>
</dbReference>
<dbReference type="Pfam" id="PF00069">
    <property type="entry name" value="Pkinase"/>
    <property type="match status" value="1"/>
</dbReference>
<gene>
    <name evidence="13" type="ORF">IMG5_100290</name>
</gene>
<dbReference type="InParanoid" id="G0QSD3"/>
<dbReference type="InterPro" id="IPR017441">
    <property type="entry name" value="Protein_kinase_ATP_BS"/>
</dbReference>
<keyword evidence="6 9" id="KW-0067">ATP-binding</keyword>
<evidence type="ECO:0000256" key="4">
    <source>
        <dbReference type="ARBA" id="ARBA00022741"/>
    </source>
</evidence>
<dbReference type="GO" id="GO:0005524">
    <property type="term" value="F:ATP binding"/>
    <property type="evidence" value="ECO:0007669"/>
    <property type="project" value="UniProtKB-UniRule"/>
</dbReference>
<dbReference type="GeneID" id="14908053"/>
<dbReference type="OMA" id="MLNASMP"/>
<accession>G0QSD3</accession>
<dbReference type="EMBL" id="GL983809">
    <property type="protein sequence ID" value="EGR31880.1"/>
    <property type="molecule type" value="Genomic_DNA"/>
</dbReference>
<sequence>MQQQIQQRKQYSVPPQISMNSETLNSGQQNKNQQQVGNFIIGKTIGKGTFGKVKLGIHKITNEKVAVKILDKNKIIDNTDKKRLQREIQILRKIRHPNIIQLYEIIESQKQMFLFMEYAPNGELFDFIITRKKASKLLQQIINGIEYIAKIGVVHRDLKPENLLLDQNYNIKIIDFGLSNLYKENEKLKTACGSPCYAAPEMVAGQAYDGLQTDIWSCGIILFTMLCGYLPFEDSNTCQLYKKIMYSELQLPSFLSSNAKSILNHILTKDPEQRITIQQIRQHQFCEEKVPIFQGFIIGIDEIPVDNSILKSIEQYGINSENAQDMIKKNKHNNVTSTYYLQFQKFQREGNKCLSNFNKKIPLQKCRIPIQKSS</sequence>
<dbReference type="InterPro" id="IPR000719">
    <property type="entry name" value="Prot_kinase_dom"/>
</dbReference>
<dbReference type="PROSITE" id="PS00107">
    <property type="entry name" value="PROTEIN_KINASE_ATP"/>
    <property type="match status" value="1"/>
</dbReference>
<evidence type="ECO:0000259" key="12">
    <source>
        <dbReference type="PROSITE" id="PS50011"/>
    </source>
</evidence>
<dbReference type="GO" id="GO:0005737">
    <property type="term" value="C:cytoplasm"/>
    <property type="evidence" value="ECO:0007669"/>
    <property type="project" value="TreeGrafter"/>
</dbReference>
<dbReference type="GO" id="GO:0106310">
    <property type="term" value="F:protein serine kinase activity"/>
    <property type="evidence" value="ECO:0007669"/>
    <property type="project" value="RHEA"/>
</dbReference>
<dbReference type="EC" id="2.7.11.1" evidence="1"/>
<evidence type="ECO:0000256" key="5">
    <source>
        <dbReference type="ARBA" id="ARBA00022777"/>
    </source>
</evidence>
<evidence type="ECO:0000256" key="2">
    <source>
        <dbReference type="ARBA" id="ARBA00022527"/>
    </source>
</evidence>
<feature type="compositionally biased region" description="Polar residues" evidence="11">
    <location>
        <begin position="1"/>
        <end position="24"/>
    </location>
</feature>
<keyword evidence="4 9" id="KW-0547">Nucleotide-binding</keyword>
<comment type="similarity">
    <text evidence="10">Belongs to the protein kinase superfamily.</text>
</comment>
<keyword evidence="14" id="KW-1185">Reference proteome</keyword>
<dbReference type="STRING" id="857967.G0QSD3"/>
<dbReference type="FunFam" id="3.30.200.20:FF:000003">
    <property type="entry name" value="Non-specific serine/threonine protein kinase"/>
    <property type="match status" value="1"/>
</dbReference>
<protein>
    <recommendedName>
        <fullName evidence="1">non-specific serine/threonine protein kinase</fullName>
        <ecNumber evidence="1">2.7.11.1</ecNumber>
    </recommendedName>
</protein>
<evidence type="ECO:0000256" key="8">
    <source>
        <dbReference type="ARBA" id="ARBA00048679"/>
    </source>
</evidence>
<proteinExistence type="inferred from homology"/>
<dbReference type="OrthoDB" id="1933045at2759"/>
<dbReference type="CDD" id="cd14003">
    <property type="entry name" value="STKc_AMPK-like"/>
    <property type="match status" value="1"/>
</dbReference>
<dbReference type="Gene3D" id="1.10.510.10">
    <property type="entry name" value="Transferase(Phosphotransferase) domain 1"/>
    <property type="match status" value="1"/>
</dbReference>
<dbReference type="SUPFAM" id="SSF56112">
    <property type="entry name" value="Protein kinase-like (PK-like)"/>
    <property type="match status" value="1"/>
</dbReference>
<dbReference type="FunFam" id="1.10.510.10:FF:000592">
    <property type="entry name" value="CAMK family protein kinase"/>
    <property type="match status" value="1"/>
</dbReference>
<reference evidence="13 14" key="1">
    <citation type="submission" date="2011-07" db="EMBL/GenBank/DDBJ databases">
        <authorList>
            <person name="Coyne R."/>
            <person name="Brami D."/>
            <person name="Johnson J."/>
            <person name="Hostetler J."/>
            <person name="Hannick L."/>
            <person name="Clark T."/>
            <person name="Cassidy-Hanley D."/>
            <person name="Inman J."/>
        </authorList>
    </citation>
    <scope>NUCLEOTIDE SEQUENCE [LARGE SCALE GENOMIC DNA]</scope>
    <source>
        <strain evidence="13 14">G5</strain>
    </source>
</reference>
<dbReference type="GO" id="GO:0035556">
    <property type="term" value="P:intracellular signal transduction"/>
    <property type="evidence" value="ECO:0007669"/>
    <property type="project" value="TreeGrafter"/>
</dbReference>
<dbReference type="InterPro" id="IPR008271">
    <property type="entry name" value="Ser/Thr_kinase_AS"/>
</dbReference>
<dbReference type="AlphaFoldDB" id="G0QSD3"/>
<evidence type="ECO:0000256" key="7">
    <source>
        <dbReference type="ARBA" id="ARBA00047899"/>
    </source>
</evidence>
<dbReference type="eggNOG" id="KOG0583">
    <property type="taxonomic scope" value="Eukaryota"/>
</dbReference>
<dbReference type="GO" id="GO:0004674">
    <property type="term" value="F:protein serine/threonine kinase activity"/>
    <property type="evidence" value="ECO:0007669"/>
    <property type="project" value="UniProtKB-KW"/>
</dbReference>
<dbReference type="PROSITE" id="PS50011">
    <property type="entry name" value="PROTEIN_KINASE_DOM"/>
    <property type="match status" value="1"/>
</dbReference>
<dbReference type="PANTHER" id="PTHR24346">
    <property type="entry name" value="MAP/MICROTUBULE AFFINITY-REGULATING KINASE"/>
    <property type="match status" value="1"/>
</dbReference>